<dbReference type="InterPro" id="IPR050121">
    <property type="entry name" value="Cytochrome_P450_monoxygenase"/>
</dbReference>
<dbReference type="GO" id="GO:0016705">
    <property type="term" value="F:oxidoreductase activity, acting on paired donors, with incorporation or reduction of molecular oxygen"/>
    <property type="evidence" value="ECO:0007669"/>
    <property type="project" value="InterPro"/>
</dbReference>
<dbReference type="InterPro" id="IPR002403">
    <property type="entry name" value="Cyt_P450_E_grp-IV"/>
</dbReference>
<evidence type="ECO:0000256" key="6">
    <source>
        <dbReference type="ARBA" id="ARBA00023033"/>
    </source>
</evidence>
<dbReference type="GO" id="GO:0005506">
    <property type="term" value="F:iron ion binding"/>
    <property type="evidence" value="ECO:0007669"/>
    <property type="project" value="InterPro"/>
</dbReference>
<evidence type="ECO:0000256" key="8">
    <source>
        <dbReference type="RuleBase" id="RU000461"/>
    </source>
</evidence>
<comment type="cofactor">
    <cofactor evidence="1 7">
        <name>heme</name>
        <dbReference type="ChEBI" id="CHEBI:30413"/>
    </cofactor>
</comment>
<keyword evidence="9" id="KW-1133">Transmembrane helix</keyword>
<dbReference type="InterPro" id="IPR017972">
    <property type="entry name" value="Cyt_P450_CS"/>
</dbReference>
<dbReference type="PRINTS" id="PR00465">
    <property type="entry name" value="EP450IV"/>
</dbReference>
<keyword evidence="8" id="KW-0560">Oxidoreductase</keyword>
<proteinExistence type="inferred from homology"/>
<dbReference type="PANTHER" id="PTHR24305:SF232">
    <property type="entry name" value="P450, PUTATIVE (EUROFUNG)-RELATED"/>
    <property type="match status" value="1"/>
</dbReference>
<dbReference type="PROSITE" id="PS00086">
    <property type="entry name" value="CYTOCHROME_P450"/>
    <property type="match status" value="1"/>
</dbReference>
<dbReference type="AlphaFoldDB" id="A0A8H4NWH2"/>
<dbReference type="CDD" id="cd20622">
    <property type="entry name" value="CYP_TRI13-like"/>
    <property type="match status" value="1"/>
</dbReference>
<dbReference type="EMBL" id="JAADYS010003140">
    <property type="protein sequence ID" value="KAF4450345.1"/>
    <property type="molecule type" value="Genomic_DNA"/>
</dbReference>
<evidence type="ECO:0000256" key="7">
    <source>
        <dbReference type="PIRSR" id="PIRSR602403-1"/>
    </source>
</evidence>
<keyword evidence="5 7" id="KW-0408">Iron</keyword>
<evidence type="ECO:0000313" key="10">
    <source>
        <dbReference type="EMBL" id="KAF4450345.1"/>
    </source>
</evidence>
<evidence type="ECO:0000256" key="1">
    <source>
        <dbReference type="ARBA" id="ARBA00001971"/>
    </source>
</evidence>
<organism evidence="10 11">
    <name type="scientific">Fusarium albosuccineum</name>
    <dbReference type="NCBI Taxonomy" id="1237068"/>
    <lineage>
        <taxon>Eukaryota</taxon>
        <taxon>Fungi</taxon>
        <taxon>Dikarya</taxon>
        <taxon>Ascomycota</taxon>
        <taxon>Pezizomycotina</taxon>
        <taxon>Sordariomycetes</taxon>
        <taxon>Hypocreomycetidae</taxon>
        <taxon>Hypocreales</taxon>
        <taxon>Nectriaceae</taxon>
        <taxon>Fusarium</taxon>
        <taxon>Fusarium decemcellulare species complex</taxon>
    </lineage>
</organism>
<dbReference type="PRINTS" id="PR00385">
    <property type="entry name" value="P450"/>
</dbReference>
<evidence type="ECO:0000256" key="3">
    <source>
        <dbReference type="ARBA" id="ARBA00022617"/>
    </source>
</evidence>
<evidence type="ECO:0000256" key="9">
    <source>
        <dbReference type="SAM" id="Phobius"/>
    </source>
</evidence>
<dbReference type="OrthoDB" id="1470350at2759"/>
<keyword evidence="9" id="KW-0812">Transmembrane</keyword>
<keyword evidence="3 7" id="KW-0349">Heme</keyword>
<dbReference type="InterPro" id="IPR001128">
    <property type="entry name" value="Cyt_P450"/>
</dbReference>
<dbReference type="InterPro" id="IPR036396">
    <property type="entry name" value="Cyt_P450_sf"/>
</dbReference>
<gene>
    <name evidence="10" type="ORF">FALBO_16503</name>
</gene>
<comment type="caution">
    <text evidence="10">The sequence shown here is derived from an EMBL/GenBank/DDBJ whole genome shotgun (WGS) entry which is preliminary data.</text>
</comment>
<dbReference type="Gene3D" id="1.10.630.10">
    <property type="entry name" value="Cytochrome P450"/>
    <property type="match status" value="1"/>
</dbReference>
<dbReference type="GO" id="GO:0020037">
    <property type="term" value="F:heme binding"/>
    <property type="evidence" value="ECO:0007669"/>
    <property type="project" value="InterPro"/>
</dbReference>
<reference evidence="10 11" key="1">
    <citation type="submission" date="2020-01" db="EMBL/GenBank/DDBJ databases">
        <title>Identification and distribution of gene clusters putatively required for synthesis of sphingolipid metabolism inhibitors in phylogenetically diverse species of the filamentous fungus Fusarium.</title>
        <authorList>
            <person name="Kim H.-S."/>
            <person name="Busman M."/>
            <person name="Brown D.W."/>
            <person name="Divon H."/>
            <person name="Uhlig S."/>
            <person name="Proctor R.H."/>
        </authorList>
    </citation>
    <scope>NUCLEOTIDE SEQUENCE [LARGE SCALE GENOMIC DNA]</scope>
    <source>
        <strain evidence="10 11">NRRL 20459</strain>
    </source>
</reference>
<accession>A0A8H4NWH2</accession>
<dbReference type="PANTHER" id="PTHR24305">
    <property type="entry name" value="CYTOCHROME P450"/>
    <property type="match status" value="1"/>
</dbReference>
<feature type="transmembrane region" description="Helical" evidence="9">
    <location>
        <begin position="50"/>
        <end position="70"/>
    </location>
</feature>
<dbReference type="Pfam" id="PF00067">
    <property type="entry name" value="p450"/>
    <property type="match status" value="2"/>
</dbReference>
<sequence length="629" mass="71422">MDVSGYLALGSLMPSLPGFPRRSRYLHPSSTLSVMLQTINDLLGRTPAGFGWALCALLPGFFYFCLRLLLPKPIPGIPYNVKAANSWLGDLPEFRAAPNRRTWWADQAVKHQSPLVQVFLRPFGRPWVFVADYYEAADICQRRTKDFDRSDVTISQFGGVAPGHHIVLRSSDPQFKKNKELVRDLMSANFLQEVSAPSIHEKFTTLIELWSRKLALSNGRPFEAADDIHNAALDIIMVASFGLDSDQTQLVKQLSQLKSKNTPGGDDDEFEFEPVPLDEELRSFTILADSISIAIRSPSPRIHHFLYRNLSSKMRRATAGRDALRNREVAKSVERRRSGHPERCALDNMLAREDVIADKEGRKPDYYSQTIMSEVRNNPPYPMYSSWANSLELLGYLVAGHETTSSALRWGTKYLTDDQRVQSLLRKALYDAHQQPMEEHRIPNVTEISKAHIPYLDAVIEEILRHARPAPVTNRQAMVDTQILGVHIPKGTTVGFMANGPGVMMPTVQVEDTKRSEMSRAHMKRVQPFDDTTVTDFLPERWLRTQMTEDGAEETVFDPNNGPVQGFGLGPRGCFGRKLAYLEMRIFFTMVLWEFHLDAIKPELAKHEESVSLTRTPKHVYVKLRRTDY</sequence>
<protein>
    <submittedName>
        <fullName evidence="10">Cytochrome P450 1A1</fullName>
    </submittedName>
</protein>
<keyword evidence="9" id="KW-0472">Membrane</keyword>
<feature type="binding site" description="axial binding residue" evidence="7">
    <location>
        <position position="574"/>
    </location>
    <ligand>
        <name>heme</name>
        <dbReference type="ChEBI" id="CHEBI:30413"/>
    </ligand>
    <ligandPart>
        <name>Fe</name>
        <dbReference type="ChEBI" id="CHEBI:18248"/>
    </ligandPart>
</feature>
<keyword evidence="4 7" id="KW-0479">Metal-binding</keyword>
<evidence type="ECO:0000256" key="2">
    <source>
        <dbReference type="ARBA" id="ARBA00010617"/>
    </source>
</evidence>
<keyword evidence="6 8" id="KW-0503">Monooxygenase</keyword>
<evidence type="ECO:0000313" key="11">
    <source>
        <dbReference type="Proteomes" id="UP000554235"/>
    </source>
</evidence>
<name>A0A8H4NWH2_9HYPO</name>
<dbReference type="GO" id="GO:0004497">
    <property type="term" value="F:monooxygenase activity"/>
    <property type="evidence" value="ECO:0007669"/>
    <property type="project" value="UniProtKB-KW"/>
</dbReference>
<evidence type="ECO:0000256" key="4">
    <source>
        <dbReference type="ARBA" id="ARBA00022723"/>
    </source>
</evidence>
<dbReference type="SUPFAM" id="SSF48264">
    <property type="entry name" value="Cytochrome P450"/>
    <property type="match status" value="1"/>
</dbReference>
<dbReference type="Proteomes" id="UP000554235">
    <property type="component" value="Unassembled WGS sequence"/>
</dbReference>
<keyword evidence="11" id="KW-1185">Reference proteome</keyword>
<evidence type="ECO:0000256" key="5">
    <source>
        <dbReference type="ARBA" id="ARBA00023004"/>
    </source>
</evidence>
<comment type="similarity">
    <text evidence="2 8">Belongs to the cytochrome P450 family.</text>
</comment>